<dbReference type="RefSeq" id="WP_319062822.1">
    <property type="nucleotide sequence ID" value="NZ_JARAUT010000013.1"/>
</dbReference>
<gene>
    <name evidence="1" type="ORF">PV662_26410</name>
</gene>
<dbReference type="PROSITE" id="PS51257">
    <property type="entry name" value="PROKAR_LIPOPROTEIN"/>
    <property type="match status" value="1"/>
</dbReference>
<dbReference type="Proteomes" id="UP001271274">
    <property type="component" value="Unassembled WGS sequence"/>
</dbReference>
<protein>
    <recommendedName>
        <fullName evidence="3">Lipoprotein</fullName>
    </recommendedName>
</protein>
<comment type="caution">
    <text evidence="1">The sequence shown here is derived from an EMBL/GenBank/DDBJ whole genome shotgun (WGS) entry which is preliminary data.</text>
</comment>
<name>A0ABU4NJB8_9ACTN</name>
<accession>A0ABU4NJB8</accession>
<sequence>MNFLRTNLRHRHIPAFVLVIAFATALSGCGRDEAKREYAVPRALCGIAIDSDDLTPFLPAGKKITVKGKSGGGINRCRVIVDDKIAAATTQAWLEDGRTTAYFATGQALDSLDHSADGDRFRYSGNEAFGKTRNCVDTKYEQELYTAVQVSGSKHHDADAMKRLIISYTSQVEQSAECSAGAL</sequence>
<evidence type="ECO:0000313" key="2">
    <source>
        <dbReference type="Proteomes" id="UP001271274"/>
    </source>
</evidence>
<proteinExistence type="predicted"/>
<reference evidence="1 2" key="1">
    <citation type="journal article" date="2023" name="Microb. Genom.">
        <title>Mesoterricola silvestris gen. nov., sp. nov., Mesoterricola sediminis sp. nov., Geothrix oryzae sp. nov., Geothrix edaphica sp. nov., Geothrix rubra sp. nov., and Geothrix limicola sp. nov., six novel members of Acidobacteriota isolated from soils.</title>
        <authorList>
            <person name="Weisberg A.J."/>
            <person name="Pearce E."/>
            <person name="Kramer C.G."/>
            <person name="Chang J.H."/>
            <person name="Clarke C.R."/>
        </authorList>
    </citation>
    <scope>NUCLEOTIDE SEQUENCE [LARGE SCALE GENOMIC DNA]</scope>
    <source>
        <strain evidence="1 2">ID09-01A</strain>
    </source>
</reference>
<organism evidence="1 2">
    <name type="scientific">Streptomyces europaeiscabiei</name>
    <dbReference type="NCBI Taxonomy" id="146819"/>
    <lineage>
        <taxon>Bacteria</taxon>
        <taxon>Bacillati</taxon>
        <taxon>Actinomycetota</taxon>
        <taxon>Actinomycetes</taxon>
        <taxon>Kitasatosporales</taxon>
        <taxon>Streptomycetaceae</taxon>
        <taxon>Streptomyces</taxon>
    </lineage>
</organism>
<dbReference type="EMBL" id="JARAYU010000010">
    <property type="protein sequence ID" value="MDX3703231.1"/>
    <property type="molecule type" value="Genomic_DNA"/>
</dbReference>
<evidence type="ECO:0008006" key="3">
    <source>
        <dbReference type="Google" id="ProtNLM"/>
    </source>
</evidence>
<keyword evidence="2" id="KW-1185">Reference proteome</keyword>
<evidence type="ECO:0000313" key="1">
    <source>
        <dbReference type="EMBL" id="MDX3703231.1"/>
    </source>
</evidence>